<dbReference type="EMBL" id="UGVL01000001">
    <property type="protein sequence ID" value="SUE34832.1"/>
    <property type="molecule type" value="Genomic_DNA"/>
</dbReference>
<accession>A0A379MW09</accession>
<sequence length="221" mass="25304">MKNNINMLEVVSQACNERFEETITEAFHASRLRPNLPKPIMKVRFPGGKELITQVGRKFLSQQNREFQWLPEYDKIAAWLTNNEGKGLLLSGAPGRGKTLITQCVIPFIIKSWAQYTNRPWGIISFHAGDFEQEDVYRLNNPKLLYGFDDLGVEQLVDNRNRPLRLFDQIVERAVEHGLLLVVTTNLSKSQLAERYSSATLDRLYSVTRLIACPGESLRPK</sequence>
<dbReference type="Gene3D" id="3.40.50.300">
    <property type="entry name" value="P-loop containing nucleotide triphosphate hydrolases"/>
    <property type="match status" value="1"/>
</dbReference>
<dbReference type="AlphaFoldDB" id="A0A379MW09"/>
<keyword evidence="2" id="KW-1185">Reference proteome</keyword>
<dbReference type="RefSeq" id="WP_027291374.1">
    <property type="nucleotide sequence ID" value="NZ_UGVL01000001.1"/>
</dbReference>
<dbReference type="OrthoDB" id="1072308at2"/>
<dbReference type="Proteomes" id="UP000255233">
    <property type="component" value="Unassembled WGS sequence"/>
</dbReference>
<reference evidence="1 2" key="1">
    <citation type="submission" date="2018-06" db="EMBL/GenBank/DDBJ databases">
        <authorList>
            <consortium name="Pathogen Informatics"/>
            <person name="Doyle S."/>
        </authorList>
    </citation>
    <scope>NUCLEOTIDE SEQUENCE [LARGE SCALE GENOMIC DNA]</scope>
    <source>
        <strain evidence="1 2">NCTC11190</strain>
    </source>
</reference>
<name>A0A379MW09_9BACT</name>
<evidence type="ECO:0000313" key="2">
    <source>
        <dbReference type="Proteomes" id="UP000255233"/>
    </source>
</evidence>
<dbReference type="InterPro" id="IPR027417">
    <property type="entry name" value="P-loop_NTPase"/>
</dbReference>
<organism evidence="1 2">
    <name type="scientific">Rikenella microfusus</name>
    <dbReference type="NCBI Taxonomy" id="28139"/>
    <lineage>
        <taxon>Bacteria</taxon>
        <taxon>Pseudomonadati</taxon>
        <taxon>Bacteroidota</taxon>
        <taxon>Bacteroidia</taxon>
        <taxon>Bacteroidales</taxon>
        <taxon>Rikenellaceae</taxon>
        <taxon>Rikenella</taxon>
    </lineage>
</organism>
<evidence type="ECO:0000313" key="1">
    <source>
        <dbReference type="EMBL" id="SUE34832.1"/>
    </source>
</evidence>
<protein>
    <submittedName>
        <fullName evidence="1">DNA replication protein</fullName>
    </submittedName>
</protein>
<dbReference type="STRING" id="880526.GCA_000427365_01751"/>
<dbReference type="SUPFAM" id="SSF52540">
    <property type="entry name" value="P-loop containing nucleoside triphosphate hydrolases"/>
    <property type="match status" value="1"/>
</dbReference>
<gene>
    <name evidence="1" type="ORF">NCTC11190_02067</name>
</gene>
<proteinExistence type="predicted"/>